<dbReference type="GO" id="GO:0006355">
    <property type="term" value="P:regulation of DNA-templated transcription"/>
    <property type="evidence" value="ECO:0007669"/>
    <property type="project" value="InterPro"/>
</dbReference>
<dbReference type="EMBL" id="JOWA01000088">
    <property type="protein sequence ID" value="KEZ44494.1"/>
    <property type="molecule type" value="Genomic_DNA"/>
</dbReference>
<dbReference type="OMA" id="HAGIDEQ"/>
<dbReference type="GO" id="GO:0005634">
    <property type="term" value="C:nucleus"/>
    <property type="evidence" value="ECO:0007669"/>
    <property type="project" value="TreeGrafter"/>
</dbReference>
<feature type="compositionally biased region" description="Pro residues" evidence="1">
    <location>
        <begin position="85"/>
        <end position="103"/>
    </location>
</feature>
<dbReference type="VEuPathDB" id="FungiDB:SAPIO_CDS3509"/>
<dbReference type="PANTHER" id="PTHR13464:SF0">
    <property type="entry name" value="SAP30-BINDING PROTEIN"/>
    <property type="match status" value="1"/>
</dbReference>
<sequence>MSTKAADGGVDIKSDGCLEADSVRRDEACETRLVKCSVSPITVMAGLVSYESSSEEEDIQLQPPAPQENKSRPSSKPADEKLPEPQVPPTGPLSPATPSPSTPTPFVGPMLGPSEPAIADLPEPDQELDLPIPPGSPYTSTRALLRDLTLPSHPNLDLPPSPPGSPPPALTKKVTNFLELKDKGIHFNAKLESSPALRNPALMDKLLKFTGLDDDPTAQYATTLPKDLWDPGAFPDWAHRQGLRAAQERLRKEREVERAATGRVEFVPASGSGGGVGVVSAKSGPGGLSKRRRME</sequence>
<dbReference type="HOGENOM" id="CLU_064352_1_0_1"/>
<evidence type="ECO:0000313" key="2">
    <source>
        <dbReference type="EMBL" id="KEZ44494.1"/>
    </source>
</evidence>
<dbReference type="InterPro" id="IPR012479">
    <property type="entry name" value="SAP30BP"/>
</dbReference>
<gene>
    <name evidence="2" type="ORF">SAPIO_CDS3509</name>
</gene>
<dbReference type="OrthoDB" id="1714508at2759"/>
<feature type="compositionally biased region" description="Basic and acidic residues" evidence="1">
    <location>
        <begin position="10"/>
        <end position="29"/>
    </location>
</feature>
<feature type="region of interest" description="Disordered" evidence="1">
    <location>
        <begin position="49"/>
        <end position="170"/>
    </location>
</feature>
<evidence type="ECO:0008006" key="4">
    <source>
        <dbReference type="Google" id="ProtNLM"/>
    </source>
</evidence>
<evidence type="ECO:0000256" key="1">
    <source>
        <dbReference type="SAM" id="MobiDB-lite"/>
    </source>
</evidence>
<feature type="region of interest" description="Disordered" evidence="1">
    <location>
        <begin position="1"/>
        <end position="29"/>
    </location>
</feature>
<keyword evidence="3" id="KW-1185">Reference proteome</keyword>
<dbReference type="KEGG" id="sapo:SAPIO_CDS3509"/>
<dbReference type="RefSeq" id="XP_016644293.1">
    <property type="nucleotide sequence ID" value="XM_016786287.1"/>
</dbReference>
<dbReference type="PANTHER" id="PTHR13464">
    <property type="entry name" value="TRANSCRIPTIONAL REGULATOR PROTEIN HCNGP"/>
    <property type="match status" value="1"/>
</dbReference>
<evidence type="ECO:0000313" key="3">
    <source>
        <dbReference type="Proteomes" id="UP000028545"/>
    </source>
</evidence>
<feature type="region of interest" description="Disordered" evidence="1">
    <location>
        <begin position="266"/>
        <end position="295"/>
    </location>
</feature>
<dbReference type="GeneID" id="27722581"/>
<dbReference type="AlphaFoldDB" id="A0A084GAY2"/>
<organism evidence="2 3">
    <name type="scientific">Pseudallescheria apiosperma</name>
    <name type="common">Scedosporium apiospermum</name>
    <dbReference type="NCBI Taxonomy" id="563466"/>
    <lineage>
        <taxon>Eukaryota</taxon>
        <taxon>Fungi</taxon>
        <taxon>Dikarya</taxon>
        <taxon>Ascomycota</taxon>
        <taxon>Pezizomycotina</taxon>
        <taxon>Sordariomycetes</taxon>
        <taxon>Hypocreomycetidae</taxon>
        <taxon>Microascales</taxon>
        <taxon>Microascaceae</taxon>
        <taxon>Scedosporium</taxon>
    </lineage>
</organism>
<feature type="compositionally biased region" description="Pro residues" evidence="1">
    <location>
        <begin position="157"/>
        <end position="169"/>
    </location>
</feature>
<proteinExistence type="predicted"/>
<dbReference type="Pfam" id="PF07818">
    <property type="entry name" value="HCNGP"/>
    <property type="match status" value="1"/>
</dbReference>
<accession>A0A084GAY2</accession>
<reference evidence="2 3" key="1">
    <citation type="journal article" date="2014" name="Genome Announc.">
        <title>Draft genome sequence of the pathogenic fungus Scedosporium apiospermum.</title>
        <authorList>
            <person name="Vandeputte P."/>
            <person name="Ghamrawi S."/>
            <person name="Rechenmann M."/>
            <person name="Iltis A."/>
            <person name="Giraud S."/>
            <person name="Fleury M."/>
            <person name="Thornton C."/>
            <person name="Delhaes L."/>
            <person name="Meyer W."/>
            <person name="Papon N."/>
            <person name="Bouchara J.P."/>
        </authorList>
    </citation>
    <scope>NUCLEOTIDE SEQUENCE [LARGE SCALE GENOMIC DNA]</scope>
    <source>
        <strain evidence="2 3">IHEM 14462</strain>
    </source>
</reference>
<comment type="caution">
    <text evidence="2">The sequence shown here is derived from an EMBL/GenBank/DDBJ whole genome shotgun (WGS) entry which is preliminary data.</text>
</comment>
<dbReference type="Proteomes" id="UP000028545">
    <property type="component" value="Unassembled WGS sequence"/>
</dbReference>
<name>A0A084GAY2_PSEDA</name>
<protein>
    <recommendedName>
        <fullName evidence="4">HCNGP-like protein</fullName>
    </recommendedName>
</protein>